<organism evidence="2 3">
    <name type="scientific">Viridibacterium curvum</name>
    <dbReference type="NCBI Taxonomy" id="1101404"/>
    <lineage>
        <taxon>Bacteria</taxon>
        <taxon>Pseudomonadati</taxon>
        <taxon>Pseudomonadota</taxon>
        <taxon>Betaproteobacteria</taxon>
        <taxon>Rhodocyclales</taxon>
        <taxon>Rhodocyclaceae</taxon>
        <taxon>Viridibacterium</taxon>
    </lineage>
</organism>
<dbReference type="Proteomes" id="UP001500547">
    <property type="component" value="Unassembled WGS sequence"/>
</dbReference>
<proteinExistence type="predicted"/>
<comment type="caution">
    <text evidence="2">The sequence shown here is derived from an EMBL/GenBank/DDBJ whole genome shotgun (WGS) entry which is preliminary data.</text>
</comment>
<keyword evidence="3" id="KW-1185">Reference proteome</keyword>
<dbReference type="RefSeq" id="WP_345530872.1">
    <property type="nucleotide sequence ID" value="NZ_BAABLD010000001.1"/>
</dbReference>
<protein>
    <recommendedName>
        <fullName evidence="4">PEP-CTERM sorting domain-containing protein</fullName>
    </recommendedName>
</protein>
<feature type="signal peptide" evidence="1">
    <location>
        <begin position="1"/>
        <end position="21"/>
    </location>
</feature>
<accession>A0ABP9QBD3</accession>
<dbReference type="EMBL" id="BAABLD010000001">
    <property type="protein sequence ID" value="GAA5157636.1"/>
    <property type="molecule type" value="Genomic_DNA"/>
</dbReference>
<evidence type="ECO:0000313" key="3">
    <source>
        <dbReference type="Proteomes" id="UP001500547"/>
    </source>
</evidence>
<evidence type="ECO:0008006" key="4">
    <source>
        <dbReference type="Google" id="ProtNLM"/>
    </source>
</evidence>
<gene>
    <name evidence="2" type="ORF">GCM10025770_01140</name>
</gene>
<reference evidence="3" key="1">
    <citation type="journal article" date="2019" name="Int. J. Syst. Evol. Microbiol.">
        <title>The Global Catalogue of Microorganisms (GCM) 10K type strain sequencing project: providing services to taxonomists for standard genome sequencing and annotation.</title>
        <authorList>
            <consortium name="The Broad Institute Genomics Platform"/>
            <consortium name="The Broad Institute Genome Sequencing Center for Infectious Disease"/>
            <person name="Wu L."/>
            <person name="Ma J."/>
        </authorList>
    </citation>
    <scope>NUCLEOTIDE SEQUENCE [LARGE SCALE GENOMIC DNA]</scope>
    <source>
        <strain evidence="3">JCM 18715</strain>
    </source>
</reference>
<dbReference type="NCBIfam" id="TIGR02595">
    <property type="entry name" value="PEP_CTERM"/>
    <property type="match status" value="1"/>
</dbReference>
<name>A0ABP9QBD3_9RHOO</name>
<keyword evidence="1" id="KW-0732">Signal</keyword>
<evidence type="ECO:0000313" key="2">
    <source>
        <dbReference type="EMBL" id="GAA5157636.1"/>
    </source>
</evidence>
<evidence type="ECO:0000256" key="1">
    <source>
        <dbReference type="SAM" id="SignalP"/>
    </source>
</evidence>
<feature type="chain" id="PRO_5046258320" description="PEP-CTERM sorting domain-containing protein" evidence="1">
    <location>
        <begin position="22"/>
        <end position="183"/>
    </location>
</feature>
<sequence length="183" mass="18604">MKTAVLGALLCAGLAAGSLQAATLTGVTITGTYNGSASGLLGVDSGFDTIVGSNITHLDSSTVEYLSSDFLFMIDFSESGSITFFGLPDATASSYVFDFSFSGLNGVISSLSSTSLTGISGTPVLNIIGSNSIRVNLSNVSWTNGVDGYTAQLTVSPVPEPTNALMLLAGLGLTAAALRRSKR</sequence>
<dbReference type="InterPro" id="IPR013424">
    <property type="entry name" value="Ice-binding_C"/>
</dbReference>